<comment type="subcellular location">
    <subcellularLocation>
        <location evidence="1">Cell membrane</location>
        <topology evidence="1">Multi-pass membrane protein</topology>
    </subcellularLocation>
</comment>
<dbReference type="InterPro" id="IPR022324">
    <property type="entry name" value="Bacilysin_exporter_BacE_put"/>
</dbReference>
<protein>
    <recommendedName>
        <fullName evidence="10">MFS transporter</fullName>
    </recommendedName>
</protein>
<dbReference type="GO" id="GO:0022857">
    <property type="term" value="F:transmembrane transporter activity"/>
    <property type="evidence" value="ECO:0007669"/>
    <property type="project" value="InterPro"/>
</dbReference>
<dbReference type="EMBL" id="CP029193">
    <property type="protein sequence ID" value="QES29239.1"/>
    <property type="molecule type" value="Genomic_DNA"/>
</dbReference>
<sequence length="447" mass="46888">MSIPSDKATSRRDKRRGELRELLGQREFRLLYIGQTSSIIGDAIVPVALAFAVLELTESASALGLVLAARVVPTVLLLLLGGVIADRMSRRSLMVLCDAACFLSQLAQGVMLLTGTASLPSMIVLQLIAGSAGAFFHPAATGLLPEVVKPAQLQRANGLMGLSENTAYTIGPAIAGVLVVAFSPGAALIFDAATFAVSALALFLIRLAPGADKPKAGTEDEKSSSIFQDLKLGWEEFRSRTWLWTMVAWAASFHLLVLPAWQVFGPAVARDDLGGASAWAIISACTGLGSILGGVIALRMRPRFIMRASFIPLGLYGLQLLALALVAPVPVIAVCAVISNIGLSMFNVFSLTAMQQNVPIGSMSRVSSYEWLGSIGLLPVGQALVGPAGGLSSATSVLVVGAVWMFLTPALLFVVRDARNLEAVHESHGADEEEGEIKPSASVTSTP</sequence>
<dbReference type="OrthoDB" id="3539228at2"/>
<dbReference type="InterPro" id="IPR011701">
    <property type="entry name" value="MFS"/>
</dbReference>
<reference evidence="8 9" key="1">
    <citation type="submission" date="2018-05" db="EMBL/GenBank/DDBJ databases">
        <title>Streptomyces venezuelae.</title>
        <authorList>
            <person name="Kim W."/>
            <person name="Lee N."/>
            <person name="Cho B.-K."/>
        </authorList>
    </citation>
    <scope>NUCLEOTIDE SEQUENCE [LARGE SCALE GENOMIC DNA]</scope>
    <source>
        <strain evidence="8 9">ATCC 14583</strain>
    </source>
</reference>
<dbReference type="PRINTS" id="PR01988">
    <property type="entry name" value="EXPORTERBACE"/>
</dbReference>
<evidence type="ECO:0000313" key="8">
    <source>
        <dbReference type="EMBL" id="QES29239.1"/>
    </source>
</evidence>
<proteinExistence type="predicted"/>
<evidence type="ECO:0000313" key="9">
    <source>
        <dbReference type="Proteomes" id="UP000323046"/>
    </source>
</evidence>
<dbReference type="Proteomes" id="UP000323046">
    <property type="component" value="Chromosome"/>
</dbReference>
<feature type="transmembrane region" description="Helical" evidence="7">
    <location>
        <begin position="391"/>
        <end position="415"/>
    </location>
</feature>
<keyword evidence="2" id="KW-1003">Cell membrane</keyword>
<dbReference type="Gene3D" id="1.20.1250.20">
    <property type="entry name" value="MFS general substrate transporter like domains"/>
    <property type="match status" value="1"/>
</dbReference>
<feature type="transmembrane region" description="Helical" evidence="7">
    <location>
        <begin position="30"/>
        <end position="54"/>
    </location>
</feature>
<dbReference type="RefSeq" id="WP_150171788.1">
    <property type="nucleotide sequence ID" value="NZ_CP029193.1"/>
</dbReference>
<dbReference type="PANTHER" id="PTHR23513:SF11">
    <property type="entry name" value="STAPHYLOFERRIN A TRANSPORTER"/>
    <property type="match status" value="1"/>
</dbReference>
<dbReference type="Pfam" id="PF07690">
    <property type="entry name" value="MFS_1"/>
    <property type="match status" value="1"/>
</dbReference>
<keyword evidence="9" id="KW-1185">Reference proteome</keyword>
<feature type="transmembrane region" description="Helical" evidence="7">
    <location>
        <begin position="60"/>
        <end position="81"/>
    </location>
</feature>
<gene>
    <name evidence="8" type="ORF">DEJ47_24910</name>
</gene>
<evidence type="ECO:0000256" key="5">
    <source>
        <dbReference type="ARBA" id="ARBA00023136"/>
    </source>
</evidence>
<feature type="transmembrane region" description="Helical" evidence="7">
    <location>
        <begin position="304"/>
        <end position="325"/>
    </location>
</feature>
<dbReference type="InterPro" id="IPR036259">
    <property type="entry name" value="MFS_trans_sf"/>
</dbReference>
<evidence type="ECO:0000256" key="3">
    <source>
        <dbReference type="ARBA" id="ARBA00022692"/>
    </source>
</evidence>
<evidence type="ECO:0000256" key="2">
    <source>
        <dbReference type="ARBA" id="ARBA00022475"/>
    </source>
</evidence>
<keyword evidence="4 7" id="KW-1133">Transmembrane helix</keyword>
<feature type="region of interest" description="Disordered" evidence="6">
    <location>
        <begin position="426"/>
        <end position="447"/>
    </location>
</feature>
<dbReference type="GO" id="GO:0005886">
    <property type="term" value="C:plasma membrane"/>
    <property type="evidence" value="ECO:0007669"/>
    <property type="project" value="UniProtKB-SubCell"/>
</dbReference>
<feature type="transmembrane region" description="Helical" evidence="7">
    <location>
        <begin position="331"/>
        <end position="354"/>
    </location>
</feature>
<evidence type="ECO:0008006" key="10">
    <source>
        <dbReference type="Google" id="ProtNLM"/>
    </source>
</evidence>
<dbReference type="CDD" id="cd06173">
    <property type="entry name" value="MFS_MefA_like"/>
    <property type="match status" value="1"/>
</dbReference>
<feature type="transmembrane region" description="Helical" evidence="7">
    <location>
        <begin position="165"/>
        <end position="182"/>
    </location>
</feature>
<feature type="transmembrane region" description="Helical" evidence="7">
    <location>
        <begin position="276"/>
        <end position="297"/>
    </location>
</feature>
<dbReference type="SUPFAM" id="SSF103473">
    <property type="entry name" value="MFS general substrate transporter"/>
    <property type="match status" value="1"/>
</dbReference>
<dbReference type="AlphaFoldDB" id="A0A5P2BLJ8"/>
<dbReference type="PANTHER" id="PTHR23513">
    <property type="entry name" value="INTEGRAL MEMBRANE EFFLUX PROTEIN-RELATED"/>
    <property type="match status" value="1"/>
</dbReference>
<evidence type="ECO:0000256" key="1">
    <source>
        <dbReference type="ARBA" id="ARBA00004651"/>
    </source>
</evidence>
<name>A0A5P2BLJ8_STRVZ</name>
<feature type="transmembrane region" description="Helical" evidence="7">
    <location>
        <begin position="93"/>
        <end position="117"/>
    </location>
</feature>
<keyword evidence="5 7" id="KW-0472">Membrane</keyword>
<keyword evidence="3 7" id="KW-0812">Transmembrane</keyword>
<evidence type="ECO:0000256" key="6">
    <source>
        <dbReference type="SAM" id="MobiDB-lite"/>
    </source>
</evidence>
<accession>A0A5P2BLJ8</accession>
<evidence type="ECO:0000256" key="4">
    <source>
        <dbReference type="ARBA" id="ARBA00022989"/>
    </source>
</evidence>
<evidence type="ECO:0000256" key="7">
    <source>
        <dbReference type="SAM" id="Phobius"/>
    </source>
</evidence>
<feature type="transmembrane region" description="Helical" evidence="7">
    <location>
        <begin position="366"/>
        <end position="385"/>
    </location>
</feature>
<feature type="transmembrane region" description="Helical" evidence="7">
    <location>
        <begin position="241"/>
        <end position="264"/>
    </location>
</feature>
<organism evidence="8 9">
    <name type="scientific">Streptomyces venezuelae</name>
    <dbReference type="NCBI Taxonomy" id="54571"/>
    <lineage>
        <taxon>Bacteria</taxon>
        <taxon>Bacillati</taxon>
        <taxon>Actinomycetota</taxon>
        <taxon>Actinomycetes</taxon>
        <taxon>Kitasatosporales</taxon>
        <taxon>Streptomycetaceae</taxon>
        <taxon>Streptomyces</taxon>
    </lineage>
</organism>